<dbReference type="InterPro" id="IPR033413">
    <property type="entry name" value="DUF5117"/>
</dbReference>
<evidence type="ECO:0000259" key="2">
    <source>
        <dbReference type="Pfam" id="PF16313"/>
    </source>
</evidence>
<evidence type="ECO:0000313" key="5">
    <source>
        <dbReference type="EMBL" id="AZS30260.1"/>
    </source>
</evidence>
<evidence type="ECO:0000256" key="1">
    <source>
        <dbReference type="SAM" id="SignalP"/>
    </source>
</evidence>
<feature type="domain" description="EcxA zinc-binding" evidence="2">
    <location>
        <begin position="441"/>
        <end position="751"/>
    </location>
</feature>
<dbReference type="PANTHER" id="PTHR38478:SF1">
    <property type="entry name" value="ZINC DEPENDENT METALLOPROTEASE DOMAIN LIPOPROTEIN"/>
    <property type="match status" value="1"/>
</dbReference>
<protein>
    <submittedName>
        <fullName evidence="5">DUF5117 domain-containing protein</fullName>
    </submittedName>
</protein>
<feature type="domain" description="DUF5117" evidence="3">
    <location>
        <begin position="136"/>
        <end position="309"/>
    </location>
</feature>
<dbReference type="AlphaFoldDB" id="A0A3Q9IPL6"/>
<proteinExistence type="predicted"/>
<name>A0A3Q9IPL6_9BACT</name>
<dbReference type="KEGG" id="buy:D8S85_12370"/>
<dbReference type="InterPro" id="IPR032534">
    <property type="entry name" value="EcxA_zinc-bd"/>
</dbReference>
<dbReference type="Pfam" id="PF17162">
    <property type="entry name" value="DUF5118"/>
    <property type="match status" value="1"/>
</dbReference>
<evidence type="ECO:0000259" key="4">
    <source>
        <dbReference type="Pfam" id="PF17162"/>
    </source>
</evidence>
<keyword evidence="6" id="KW-1185">Reference proteome</keyword>
<gene>
    <name evidence="5" type="ORF">D8S85_12370</name>
</gene>
<dbReference type="PANTHER" id="PTHR38478">
    <property type="entry name" value="PEPTIDASE M1A AND M12B"/>
    <property type="match status" value="1"/>
</dbReference>
<sequence>MNRNIVISILLLVAFCLTSTVNVMAKSERKKKKTEKVESQELTKYEKLFKDKKVITAEGLFTLRQVNGKVYFEFPKTLLSREFLLGSTIVEISDNGNGLVGQMPYEPMHVTFTLRDSTLQMCIVELLANGQTPIYTDSKDENTREAIRKSSAPAIINTFKVETYTPDSSAVVVDMTAFFTEHRDEMNPFWGPSKRTVEYGRASRAVKFKKELSKIDTIKAFENNVSVVTTLNYDQDIVVGGEYLVAKDEPVTAKLNRTLMILPEEKDIMWPRLADPRVNINTIARMNMNTKVDRAMKTHYMTRWNLQPKDMEAYKRGELVELIKPIVFYIDNLFPQGWSEYITAGVLEWNKAFEAIGFKNAIQVKPFPKDDPNFDPDNIAFNCIRYAPTSIYSTVSGPLWADPRSGEIMTASLFIFHDVLSQINYGRFIQTASNDARARNMKLPLEVFGEGLKAMVANNTGTMLGFLCNAAASNAYPTDSLRSASFTQQYGISPSIMDELGYNYVAQPEDKNVVLVQSKIGPADYYTVQVAYQPNPEATTQEADYEIVKKWIAEKAGDPIFRYGKRQRLLTTFDPTALPNDLGDDALKASTYGIKNLKYILENMNDWLDSQDVDFEYRNVLYRYLVYHFEQYLFNVYINIGGFKLNEHFVGDAMPSFIPLSKDLQKRSLAFVMNELKNMDWIDNYNVTKNLAFDGSQARRILQTYLIRMQNVTTELFITKRLSLVAYRDKDNYTPKEYLEDLYAYIWDSTIKGRNVTEAERIMQNEFIRRTRDLVDFNGKKDPFGQVYATTPQIPSEEEILRQIKQMRNVEIPTEMRFVDNALKTNLTAGFGSRWLVENIAVDNTNHLWNALYGKVIKLINQRKGTGNIETQAHYDYLLYLINRSLKKAPKW</sequence>
<dbReference type="EMBL" id="CP032819">
    <property type="protein sequence ID" value="AZS30260.1"/>
    <property type="molecule type" value="Genomic_DNA"/>
</dbReference>
<dbReference type="RefSeq" id="WP_106480918.1">
    <property type="nucleotide sequence ID" value="NZ_CP032819.1"/>
</dbReference>
<accession>A0A3Q9IPL6</accession>
<evidence type="ECO:0000313" key="6">
    <source>
        <dbReference type="Proteomes" id="UP000270673"/>
    </source>
</evidence>
<dbReference type="Pfam" id="PF16313">
    <property type="entry name" value="DUF4953"/>
    <property type="match status" value="1"/>
</dbReference>
<dbReference type="Pfam" id="PF17148">
    <property type="entry name" value="DUF5117"/>
    <property type="match status" value="1"/>
</dbReference>
<dbReference type="Proteomes" id="UP000270673">
    <property type="component" value="Chromosome"/>
</dbReference>
<reference evidence="5 6" key="1">
    <citation type="submission" date="2018-10" db="EMBL/GenBank/DDBJ databases">
        <title>Butyricimonas faecalis sp. nov., isolated from human faeces and emended description of the genus Butyricimonas.</title>
        <authorList>
            <person name="Le Roy T."/>
            <person name="Van der Smissen P."/>
            <person name="Paquot A."/>
            <person name="Delzenne N."/>
            <person name="Muccioli G."/>
            <person name="Collet J.-F."/>
            <person name="Cani P.D."/>
        </authorList>
    </citation>
    <scope>NUCLEOTIDE SEQUENCE [LARGE SCALE GENOMIC DNA]</scope>
    <source>
        <strain evidence="5 6">H184</strain>
    </source>
</reference>
<organism evidence="5 6">
    <name type="scientific">Butyricimonas faecalis</name>
    <dbReference type="NCBI Taxonomy" id="2093856"/>
    <lineage>
        <taxon>Bacteria</taxon>
        <taxon>Pseudomonadati</taxon>
        <taxon>Bacteroidota</taxon>
        <taxon>Bacteroidia</taxon>
        <taxon>Bacteroidales</taxon>
        <taxon>Odoribacteraceae</taxon>
        <taxon>Butyricimonas</taxon>
    </lineage>
</organism>
<dbReference type="InterPro" id="IPR033428">
    <property type="entry name" value="DUF5118"/>
</dbReference>
<keyword evidence="1" id="KW-0732">Signal</keyword>
<dbReference type="OrthoDB" id="1042632at2"/>
<feature type="domain" description="DUF5118" evidence="4">
    <location>
        <begin position="43"/>
        <end position="90"/>
    </location>
</feature>
<evidence type="ECO:0000259" key="3">
    <source>
        <dbReference type="Pfam" id="PF17148"/>
    </source>
</evidence>
<feature type="chain" id="PRO_5018753691" evidence="1">
    <location>
        <begin position="26"/>
        <end position="892"/>
    </location>
</feature>
<feature type="signal peptide" evidence="1">
    <location>
        <begin position="1"/>
        <end position="25"/>
    </location>
</feature>